<reference evidence="1 2" key="1">
    <citation type="submission" date="2020-10" db="EMBL/GenBank/DDBJ databases">
        <title>Chromosome-scale genome assembly of the Allis shad, Alosa alosa.</title>
        <authorList>
            <person name="Margot Z."/>
            <person name="Christophe K."/>
            <person name="Cabau C."/>
            <person name="Louis A."/>
            <person name="Berthelot C."/>
            <person name="Parey E."/>
            <person name="Roest Crollius H."/>
            <person name="Montfort J."/>
            <person name="Robinson-Rechavi M."/>
            <person name="Bucao C."/>
            <person name="Bouchez O."/>
            <person name="Gislard M."/>
            <person name="Lluch J."/>
            <person name="Milhes M."/>
            <person name="Lampietro C."/>
            <person name="Lopez Roques C."/>
            <person name="Donnadieu C."/>
            <person name="Braasch I."/>
            <person name="Desvignes T."/>
            <person name="Postlethwait J."/>
            <person name="Bobe J."/>
            <person name="Guiguen Y."/>
        </authorList>
    </citation>
    <scope>NUCLEOTIDE SEQUENCE [LARGE SCALE GENOMIC DNA]</scope>
    <source>
        <strain evidence="1">M-15738</strain>
        <tissue evidence="1">Blood</tissue>
    </source>
</reference>
<evidence type="ECO:0000313" key="1">
    <source>
        <dbReference type="EMBL" id="KAG5286669.1"/>
    </source>
</evidence>
<dbReference type="EMBL" id="JADWDJ010000001">
    <property type="protein sequence ID" value="KAG5286669.1"/>
    <property type="molecule type" value="Genomic_DNA"/>
</dbReference>
<dbReference type="Proteomes" id="UP000823561">
    <property type="component" value="Chromosome 1"/>
</dbReference>
<keyword evidence="2" id="KW-1185">Reference proteome</keyword>
<comment type="caution">
    <text evidence="1">The sequence shown here is derived from an EMBL/GenBank/DDBJ whole genome shotgun (WGS) entry which is preliminary data.</text>
</comment>
<gene>
    <name evidence="1" type="ORF">AALO_G00017470</name>
</gene>
<name>A0AAV6HH30_9TELE</name>
<evidence type="ECO:0000313" key="2">
    <source>
        <dbReference type="Proteomes" id="UP000823561"/>
    </source>
</evidence>
<protein>
    <submittedName>
        <fullName evidence="1">Uncharacterized protein</fullName>
    </submittedName>
</protein>
<organism evidence="1 2">
    <name type="scientific">Alosa alosa</name>
    <name type="common">allis shad</name>
    <dbReference type="NCBI Taxonomy" id="278164"/>
    <lineage>
        <taxon>Eukaryota</taxon>
        <taxon>Metazoa</taxon>
        <taxon>Chordata</taxon>
        <taxon>Craniata</taxon>
        <taxon>Vertebrata</taxon>
        <taxon>Euteleostomi</taxon>
        <taxon>Actinopterygii</taxon>
        <taxon>Neopterygii</taxon>
        <taxon>Teleostei</taxon>
        <taxon>Clupei</taxon>
        <taxon>Clupeiformes</taxon>
        <taxon>Clupeoidei</taxon>
        <taxon>Clupeidae</taxon>
        <taxon>Alosa</taxon>
    </lineage>
</organism>
<proteinExistence type="predicted"/>
<sequence>MFQFLWVSELMHHEMKLRFGLDLELSLHNTLSILTPNVIRGADSGSQRERLSSLRDTNTDDLQKSAAVLILPALFKEDAKFLYCLDEEPLSVFPTIIFQGGETPLLARRASIKMDGITIASGEMDVPHALQCKFVIGPSPDIDAFLGLVCIFCLYFLFDVQYQKEAHHITIL</sequence>
<accession>A0AAV6HH30</accession>
<dbReference type="AlphaFoldDB" id="A0AAV6HH30"/>